<organism evidence="1 2">
    <name type="scientific">Subtercola vilae</name>
    <dbReference type="NCBI Taxonomy" id="2056433"/>
    <lineage>
        <taxon>Bacteria</taxon>
        <taxon>Bacillati</taxon>
        <taxon>Actinomycetota</taxon>
        <taxon>Actinomycetes</taxon>
        <taxon>Micrococcales</taxon>
        <taxon>Microbacteriaceae</taxon>
        <taxon>Subtercola</taxon>
    </lineage>
</organism>
<evidence type="ECO:0000313" key="2">
    <source>
        <dbReference type="Proteomes" id="UP000306192"/>
    </source>
</evidence>
<proteinExistence type="predicted"/>
<name>A0A4T2BV04_9MICO</name>
<dbReference type="AlphaFoldDB" id="A0A4T2BV04"/>
<reference evidence="1 2" key="1">
    <citation type="journal article" date="2019" name="Microorganisms">
        <title>Systematic Affiliation and Genome Analysis of Subtercola vilae DB165(T) with Particular Emphasis on Cold Adaptation of an Isolate from a High-Altitude Cold Volcano Lake.</title>
        <authorList>
            <person name="Villalobos A.S."/>
            <person name="Wiese J."/>
            <person name="Imhoff J.F."/>
            <person name="Dorador C."/>
            <person name="Keller A."/>
            <person name="Hentschel U."/>
        </authorList>
    </citation>
    <scope>NUCLEOTIDE SEQUENCE [LARGE SCALE GENOMIC DNA]</scope>
    <source>
        <strain evidence="1 2">DB165</strain>
    </source>
</reference>
<comment type="caution">
    <text evidence="1">The sequence shown here is derived from an EMBL/GenBank/DDBJ whole genome shotgun (WGS) entry which is preliminary data.</text>
</comment>
<dbReference type="Proteomes" id="UP000306192">
    <property type="component" value="Unassembled WGS sequence"/>
</dbReference>
<gene>
    <name evidence="1" type="ORF">D4765_11740</name>
</gene>
<evidence type="ECO:0000313" key="1">
    <source>
        <dbReference type="EMBL" id="TIH34959.1"/>
    </source>
</evidence>
<protein>
    <submittedName>
        <fullName evidence="1">Uncharacterized protein</fullName>
    </submittedName>
</protein>
<sequence length="66" mass="7539">MTAPRSAEWIAARNAFKLKWDLVLEEGLENDYLYDDYNGTYVNDSDVVVVSSTRIEAQNTSKAKHE</sequence>
<dbReference type="EMBL" id="QYRT01000022">
    <property type="protein sequence ID" value="TIH34959.1"/>
    <property type="molecule type" value="Genomic_DNA"/>
</dbReference>
<keyword evidence="2" id="KW-1185">Reference proteome</keyword>
<accession>A0A4T2BV04</accession>